<dbReference type="SMART" id="SM00342">
    <property type="entry name" value="HTH_ARAC"/>
    <property type="match status" value="1"/>
</dbReference>
<dbReference type="SUPFAM" id="SSF55785">
    <property type="entry name" value="PYP-like sensor domain (PAS domain)"/>
    <property type="match status" value="1"/>
</dbReference>
<keyword evidence="2" id="KW-0238">DNA-binding</keyword>
<sequence>MPSLFLYIFGTNGSHMDKVGFKKDFLARMHSPEQMQLLFNHLPDVYYFVKDRDGRFVMANDTFVKQCGASTEDEIIGKTDFDFFPLGRAETYVNDDNHVMSTGESIIDRVELAPDPGNSINWFITCKVPVYSNEGDIIGLAGTARDITRAGLALRPYTEMRAVLEFVRDNYPQAIEIKELAALVHLSISQFERRFRKVFQISPLKHIMNVRIRAASLRLTTTNDTIAAIALDCGFYDHSHFTRNFRKVMGVSPKEYRKQYMG</sequence>
<dbReference type="InterPro" id="IPR018062">
    <property type="entry name" value="HTH_AraC-typ_CS"/>
</dbReference>
<dbReference type="InterPro" id="IPR013656">
    <property type="entry name" value="PAS_4"/>
</dbReference>
<dbReference type="EMBL" id="CAAHFG010000005">
    <property type="protein sequence ID" value="VGO17905.1"/>
    <property type="molecule type" value="Genomic_DNA"/>
</dbReference>
<evidence type="ECO:0000313" key="6">
    <source>
        <dbReference type="Proteomes" id="UP000366872"/>
    </source>
</evidence>
<dbReference type="InterPro" id="IPR000014">
    <property type="entry name" value="PAS"/>
</dbReference>
<proteinExistence type="predicted"/>
<name>A0A6C2UCR6_PONDE</name>
<keyword evidence="3" id="KW-0804">Transcription</keyword>
<feature type="domain" description="HTH araC/xylS-type" evidence="4">
    <location>
        <begin position="161"/>
        <end position="259"/>
    </location>
</feature>
<keyword evidence="1" id="KW-0805">Transcription regulation</keyword>
<gene>
    <name evidence="5" type="primary">melR_2</name>
    <name evidence="5" type="ORF">PDESU_06507</name>
</gene>
<organism evidence="5 6">
    <name type="scientific">Pontiella desulfatans</name>
    <dbReference type="NCBI Taxonomy" id="2750659"/>
    <lineage>
        <taxon>Bacteria</taxon>
        <taxon>Pseudomonadati</taxon>
        <taxon>Kiritimatiellota</taxon>
        <taxon>Kiritimatiellia</taxon>
        <taxon>Kiritimatiellales</taxon>
        <taxon>Pontiellaceae</taxon>
        <taxon>Pontiella</taxon>
    </lineage>
</organism>
<evidence type="ECO:0000256" key="1">
    <source>
        <dbReference type="ARBA" id="ARBA00023015"/>
    </source>
</evidence>
<dbReference type="Pfam" id="PF08448">
    <property type="entry name" value="PAS_4"/>
    <property type="match status" value="1"/>
</dbReference>
<dbReference type="AlphaFoldDB" id="A0A6C2UCR6"/>
<dbReference type="Gene3D" id="1.10.10.60">
    <property type="entry name" value="Homeodomain-like"/>
    <property type="match status" value="1"/>
</dbReference>
<evidence type="ECO:0000259" key="4">
    <source>
        <dbReference type="PROSITE" id="PS01124"/>
    </source>
</evidence>
<dbReference type="GO" id="GO:0043565">
    <property type="term" value="F:sequence-specific DNA binding"/>
    <property type="evidence" value="ECO:0007669"/>
    <property type="project" value="InterPro"/>
</dbReference>
<dbReference type="SMART" id="SM00091">
    <property type="entry name" value="PAS"/>
    <property type="match status" value="1"/>
</dbReference>
<dbReference type="InterPro" id="IPR009057">
    <property type="entry name" value="Homeodomain-like_sf"/>
</dbReference>
<dbReference type="GO" id="GO:0003700">
    <property type="term" value="F:DNA-binding transcription factor activity"/>
    <property type="evidence" value="ECO:0007669"/>
    <property type="project" value="InterPro"/>
</dbReference>
<dbReference type="SUPFAM" id="SSF46689">
    <property type="entry name" value="Homeodomain-like"/>
    <property type="match status" value="2"/>
</dbReference>
<evidence type="ECO:0000256" key="3">
    <source>
        <dbReference type="ARBA" id="ARBA00023163"/>
    </source>
</evidence>
<dbReference type="PANTHER" id="PTHR46796:SF13">
    <property type="entry name" value="HTH-TYPE TRANSCRIPTIONAL ACTIVATOR RHAS"/>
    <property type="match status" value="1"/>
</dbReference>
<reference evidence="5 6" key="1">
    <citation type="submission" date="2019-04" db="EMBL/GenBank/DDBJ databases">
        <authorList>
            <person name="Van Vliet M D."/>
        </authorList>
    </citation>
    <scope>NUCLEOTIDE SEQUENCE [LARGE SCALE GENOMIC DNA]</scope>
    <source>
        <strain evidence="5 6">F1</strain>
    </source>
</reference>
<protein>
    <submittedName>
        <fullName evidence="5">Melibiose operon regulatory protein</fullName>
    </submittedName>
</protein>
<dbReference type="PROSITE" id="PS00041">
    <property type="entry name" value="HTH_ARAC_FAMILY_1"/>
    <property type="match status" value="1"/>
</dbReference>
<evidence type="ECO:0000256" key="2">
    <source>
        <dbReference type="ARBA" id="ARBA00023125"/>
    </source>
</evidence>
<dbReference type="PROSITE" id="PS01124">
    <property type="entry name" value="HTH_ARAC_FAMILY_2"/>
    <property type="match status" value="1"/>
</dbReference>
<dbReference type="CDD" id="cd00130">
    <property type="entry name" value="PAS"/>
    <property type="match status" value="1"/>
</dbReference>
<dbReference type="Gene3D" id="3.30.450.20">
    <property type="entry name" value="PAS domain"/>
    <property type="match status" value="1"/>
</dbReference>
<dbReference type="NCBIfam" id="TIGR00229">
    <property type="entry name" value="sensory_box"/>
    <property type="match status" value="1"/>
</dbReference>
<dbReference type="InterPro" id="IPR020449">
    <property type="entry name" value="Tscrpt_reg_AraC-type_HTH"/>
</dbReference>
<dbReference type="InterPro" id="IPR018060">
    <property type="entry name" value="HTH_AraC"/>
</dbReference>
<dbReference type="Proteomes" id="UP000366872">
    <property type="component" value="Unassembled WGS sequence"/>
</dbReference>
<keyword evidence="6" id="KW-1185">Reference proteome</keyword>
<dbReference type="PRINTS" id="PR00032">
    <property type="entry name" value="HTHARAC"/>
</dbReference>
<dbReference type="PANTHER" id="PTHR46796">
    <property type="entry name" value="HTH-TYPE TRANSCRIPTIONAL ACTIVATOR RHAS-RELATED"/>
    <property type="match status" value="1"/>
</dbReference>
<dbReference type="InterPro" id="IPR035965">
    <property type="entry name" value="PAS-like_dom_sf"/>
</dbReference>
<evidence type="ECO:0000313" key="5">
    <source>
        <dbReference type="EMBL" id="VGO17905.1"/>
    </source>
</evidence>
<accession>A0A6C2UCR6</accession>
<dbReference type="InterPro" id="IPR050204">
    <property type="entry name" value="AraC_XylS_family_regulators"/>
</dbReference>
<dbReference type="Pfam" id="PF12833">
    <property type="entry name" value="HTH_18"/>
    <property type="match status" value="1"/>
</dbReference>